<dbReference type="PROSITE" id="PS50206">
    <property type="entry name" value="RHODANESE_3"/>
    <property type="match status" value="1"/>
</dbReference>
<dbReference type="InterPro" id="IPR036873">
    <property type="entry name" value="Rhodanese-like_dom_sf"/>
</dbReference>
<proteinExistence type="predicted"/>
<feature type="domain" description="Rhodanese" evidence="1">
    <location>
        <begin position="18"/>
        <end position="128"/>
    </location>
</feature>
<organism evidence="2 3">
    <name type="scientific">Futiania mangrovi</name>
    <dbReference type="NCBI Taxonomy" id="2959716"/>
    <lineage>
        <taxon>Bacteria</taxon>
        <taxon>Pseudomonadati</taxon>
        <taxon>Pseudomonadota</taxon>
        <taxon>Alphaproteobacteria</taxon>
        <taxon>Futianiales</taxon>
        <taxon>Futianiaceae</taxon>
        <taxon>Futiania</taxon>
    </lineage>
</organism>
<evidence type="ECO:0000313" key="3">
    <source>
        <dbReference type="Proteomes" id="UP001055804"/>
    </source>
</evidence>
<keyword evidence="3" id="KW-1185">Reference proteome</keyword>
<dbReference type="SMART" id="SM00450">
    <property type="entry name" value="RHOD"/>
    <property type="match status" value="1"/>
</dbReference>
<protein>
    <submittedName>
        <fullName evidence="2">Rhodanese-like domain-containing protein</fullName>
    </submittedName>
</protein>
<evidence type="ECO:0000313" key="2">
    <source>
        <dbReference type="EMBL" id="MCP1336453.1"/>
    </source>
</evidence>
<reference evidence="2" key="1">
    <citation type="submission" date="2022-06" db="EMBL/GenBank/DDBJ databases">
        <title>Isolation and Genomics of Futiania mangrovii gen. nov., sp. nov., a Rare and Metabolically-versatile member in the Class Alphaproteobacteria.</title>
        <authorList>
            <person name="Liu L."/>
            <person name="Huang W.-C."/>
            <person name="Pan J."/>
            <person name="Li J."/>
            <person name="Huang Y."/>
            <person name="Du H."/>
            <person name="Liu Y."/>
            <person name="Li M."/>
        </authorList>
    </citation>
    <scope>NUCLEOTIDE SEQUENCE</scope>
    <source>
        <strain evidence="2">FT118</strain>
    </source>
</reference>
<dbReference type="AlphaFoldDB" id="A0A9J6PB99"/>
<dbReference type="Gene3D" id="3.40.250.10">
    <property type="entry name" value="Rhodanese-like domain"/>
    <property type="match status" value="1"/>
</dbReference>
<name>A0A9J6PB99_9PROT</name>
<dbReference type="InterPro" id="IPR001763">
    <property type="entry name" value="Rhodanese-like_dom"/>
</dbReference>
<dbReference type="SUPFAM" id="SSF52821">
    <property type="entry name" value="Rhodanese/Cell cycle control phosphatase"/>
    <property type="match status" value="1"/>
</dbReference>
<accession>A0A9J6PB99</accession>
<dbReference type="Proteomes" id="UP001055804">
    <property type="component" value="Unassembled WGS sequence"/>
</dbReference>
<sequence>MGTVENLPAAAAWDLLNSEPDAQIIDVRTRAEWTFVGIPDLSSAGRQPVLLEWQVFPSMEVTPGFADTLDKALAEKQVPADAPLLFLCRSGGRSMAAAQAMSAHRGGRLINISDGFEGPTDAEGHRGTVAGWKASGLPWRQG</sequence>
<dbReference type="InterPro" id="IPR044240">
    <property type="entry name" value="STR4-like"/>
</dbReference>
<dbReference type="PANTHER" id="PTHR47377:SF1">
    <property type="entry name" value="RHODANESE-LIKE DOMAIN-CONTAINING PROTEIN 4, CHLOROPLASTIC"/>
    <property type="match status" value="1"/>
</dbReference>
<evidence type="ECO:0000259" key="1">
    <source>
        <dbReference type="PROSITE" id="PS50206"/>
    </source>
</evidence>
<dbReference type="Pfam" id="PF00581">
    <property type="entry name" value="Rhodanese"/>
    <property type="match status" value="1"/>
</dbReference>
<gene>
    <name evidence="2" type="ORF">NJQ99_08550</name>
</gene>
<dbReference type="RefSeq" id="WP_269332412.1">
    <property type="nucleotide sequence ID" value="NZ_JAMZFT010000002.1"/>
</dbReference>
<dbReference type="EMBL" id="JAMZFT010000002">
    <property type="protein sequence ID" value="MCP1336453.1"/>
    <property type="molecule type" value="Genomic_DNA"/>
</dbReference>
<comment type="caution">
    <text evidence="2">The sequence shown here is derived from an EMBL/GenBank/DDBJ whole genome shotgun (WGS) entry which is preliminary data.</text>
</comment>
<dbReference type="PANTHER" id="PTHR47377">
    <property type="entry name" value="RHODANESE-LIKE DOMAIN-CONTAINING PROTEIN 4, CHLOROPLASTIC"/>
    <property type="match status" value="1"/>
</dbReference>